<evidence type="ECO:0000313" key="2">
    <source>
        <dbReference type="Proteomes" id="UP000319769"/>
    </source>
</evidence>
<dbReference type="Pfam" id="PF02566">
    <property type="entry name" value="OsmC"/>
    <property type="match status" value="1"/>
</dbReference>
<protein>
    <submittedName>
        <fullName evidence="1">OsmC family protein</fullName>
    </submittedName>
</protein>
<dbReference type="SUPFAM" id="SSF82784">
    <property type="entry name" value="OsmC-like"/>
    <property type="match status" value="1"/>
</dbReference>
<sequence>MTTTGIARVTGTLTPVEGRYLLGAGANHFVSDARVGPGEAISAGELFISAAVSCALANVTLHGTEFGADLTGASVTARSERDPEDSTRYRSVVLTFSLPRVPSATAREIVDRFTATCPIYNTIRRGGEIETVLLPSEL</sequence>
<dbReference type="InterPro" id="IPR036102">
    <property type="entry name" value="OsmC/Ohrsf"/>
</dbReference>
<name>A0A5N0UJX5_9PSEU</name>
<dbReference type="RefSeq" id="WP_144759550.1">
    <property type="nucleotide sequence ID" value="NZ_VMNW02000147.1"/>
</dbReference>
<proteinExistence type="predicted"/>
<accession>A0A5N0UJX5</accession>
<dbReference type="InterPro" id="IPR015946">
    <property type="entry name" value="KH_dom-like_a/b"/>
</dbReference>
<dbReference type="InterPro" id="IPR003718">
    <property type="entry name" value="OsmC/Ohr_fam"/>
</dbReference>
<organism evidence="1 2">
    <name type="scientific">Amycolatopsis acidicola</name>
    <dbReference type="NCBI Taxonomy" id="2596893"/>
    <lineage>
        <taxon>Bacteria</taxon>
        <taxon>Bacillati</taxon>
        <taxon>Actinomycetota</taxon>
        <taxon>Actinomycetes</taxon>
        <taxon>Pseudonocardiales</taxon>
        <taxon>Pseudonocardiaceae</taxon>
        <taxon>Amycolatopsis</taxon>
    </lineage>
</organism>
<dbReference type="AlphaFoldDB" id="A0A5N0UJX5"/>
<dbReference type="Proteomes" id="UP000319769">
    <property type="component" value="Unassembled WGS sequence"/>
</dbReference>
<gene>
    <name evidence="1" type="ORF">FPZ12_043670</name>
</gene>
<dbReference type="OrthoDB" id="9789573at2"/>
<keyword evidence="2" id="KW-1185">Reference proteome</keyword>
<dbReference type="Gene3D" id="3.30.300.20">
    <property type="match status" value="1"/>
</dbReference>
<comment type="caution">
    <text evidence="1">The sequence shown here is derived from an EMBL/GenBank/DDBJ whole genome shotgun (WGS) entry which is preliminary data.</text>
</comment>
<dbReference type="EMBL" id="VMNW02000147">
    <property type="protein sequence ID" value="KAA9149250.1"/>
    <property type="molecule type" value="Genomic_DNA"/>
</dbReference>
<evidence type="ECO:0000313" key="1">
    <source>
        <dbReference type="EMBL" id="KAA9149250.1"/>
    </source>
</evidence>
<reference evidence="1" key="1">
    <citation type="submission" date="2019-09" db="EMBL/GenBank/DDBJ databases">
        <authorList>
            <person name="Teo W.F.A."/>
            <person name="Duangmal K."/>
        </authorList>
    </citation>
    <scope>NUCLEOTIDE SEQUENCE [LARGE SCALE GENOMIC DNA]</scope>
    <source>
        <strain evidence="1">K81G1</strain>
    </source>
</reference>